<dbReference type="Proteomes" id="UP000266861">
    <property type="component" value="Unassembled WGS sequence"/>
</dbReference>
<dbReference type="STRING" id="1348612.A0A397JJV3"/>
<dbReference type="AlphaFoldDB" id="A0A397JJV3"/>
<dbReference type="PANTHER" id="PTHR11102">
    <property type="entry name" value="SEL-1-LIKE PROTEIN"/>
    <property type="match status" value="1"/>
</dbReference>
<dbReference type="PANTHER" id="PTHR11102:SF160">
    <property type="entry name" value="ERAD-ASSOCIATED E3 UBIQUITIN-PROTEIN LIGASE COMPONENT HRD3"/>
    <property type="match status" value="1"/>
</dbReference>
<dbReference type="OrthoDB" id="272077at2759"/>
<evidence type="ECO:0000313" key="3">
    <source>
        <dbReference type="Proteomes" id="UP000266861"/>
    </source>
</evidence>
<accession>A0A397JJV3</accession>
<reference evidence="2 3" key="1">
    <citation type="submission" date="2018-08" db="EMBL/GenBank/DDBJ databases">
        <title>Genome and evolution of the arbuscular mycorrhizal fungus Diversispora epigaea (formerly Glomus versiforme) and its bacterial endosymbionts.</title>
        <authorList>
            <person name="Sun X."/>
            <person name="Fei Z."/>
            <person name="Harrison M."/>
        </authorList>
    </citation>
    <scope>NUCLEOTIDE SEQUENCE [LARGE SCALE GENOMIC DNA]</scope>
    <source>
        <strain evidence="2 3">IT104</strain>
    </source>
</reference>
<dbReference type="InterPro" id="IPR011990">
    <property type="entry name" value="TPR-like_helical_dom_sf"/>
</dbReference>
<keyword evidence="3" id="KW-1185">Reference proteome</keyword>
<dbReference type="InterPro" id="IPR050767">
    <property type="entry name" value="Sel1_AlgK"/>
</dbReference>
<gene>
    <name evidence="2" type="ORF">Glove_21g91</name>
</gene>
<dbReference type="InterPro" id="IPR006597">
    <property type="entry name" value="Sel1-like"/>
</dbReference>
<proteinExistence type="inferred from homology"/>
<dbReference type="Gene3D" id="1.25.40.10">
    <property type="entry name" value="Tetratricopeptide repeat domain"/>
    <property type="match status" value="1"/>
</dbReference>
<comment type="similarity">
    <text evidence="1">Belongs to the sel-1 family.</text>
</comment>
<sequence>MENEIETNEKKAFQWYLKSAKGGNIHGQFNFGAHYFYGPGYLKSAEGGYHKVQFALEYETKAFQWYLKSAEGGYNKGQYNLGRCYQLEIGPIKESISVALHWYLISAEGGNSYAQTLLRNYHDSLKTTENEEKTVNKLDYCYLLGIGTIKDDEKAFQ</sequence>
<evidence type="ECO:0000256" key="1">
    <source>
        <dbReference type="ARBA" id="ARBA00038101"/>
    </source>
</evidence>
<name>A0A397JJV3_9GLOM</name>
<dbReference type="SUPFAM" id="SSF81901">
    <property type="entry name" value="HCP-like"/>
    <property type="match status" value="1"/>
</dbReference>
<dbReference type="Pfam" id="PF08238">
    <property type="entry name" value="Sel1"/>
    <property type="match status" value="5"/>
</dbReference>
<comment type="caution">
    <text evidence="2">The sequence shown here is derived from an EMBL/GenBank/DDBJ whole genome shotgun (WGS) entry which is preliminary data.</text>
</comment>
<protein>
    <submittedName>
        <fullName evidence="2">Uncharacterized protein</fullName>
    </submittedName>
</protein>
<organism evidence="2 3">
    <name type="scientific">Diversispora epigaea</name>
    <dbReference type="NCBI Taxonomy" id="1348612"/>
    <lineage>
        <taxon>Eukaryota</taxon>
        <taxon>Fungi</taxon>
        <taxon>Fungi incertae sedis</taxon>
        <taxon>Mucoromycota</taxon>
        <taxon>Glomeromycotina</taxon>
        <taxon>Glomeromycetes</taxon>
        <taxon>Diversisporales</taxon>
        <taxon>Diversisporaceae</taxon>
        <taxon>Diversispora</taxon>
    </lineage>
</organism>
<evidence type="ECO:0000313" key="2">
    <source>
        <dbReference type="EMBL" id="RHZ88635.1"/>
    </source>
</evidence>
<dbReference type="EMBL" id="PQFF01000019">
    <property type="protein sequence ID" value="RHZ88635.1"/>
    <property type="molecule type" value="Genomic_DNA"/>
</dbReference>